<dbReference type="PANTHER" id="PTHR43434:SF1">
    <property type="entry name" value="PHOSPHOGLYCOLATE PHOSPHATASE"/>
    <property type="match status" value="1"/>
</dbReference>
<dbReference type="EMBL" id="APGJ01000007">
    <property type="protein sequence ID" value="EYD71283.1"/>
    <property type="molecule type" value="Genomic_DNA"/>
</dbReference>
<dbReference type="EC" id="3.1.3.18" evidence="4"/>
<proteinExistence type="inferred from homology"/>
<comment type="caution">
    <text evidence="5">The sequence shown here is derived from an EMBL/GenBank/DDBJ whole genome shotgun (WGS) entry which is preliminary data.</text>
</comment>
<organism evidence="5 6">
    <name type="scientific">Limimaricola hongkongensis DSM 17492</name>
    <dbReference type="NCBI Taxonomy" id="1122180"/>
    <lineage>
        <taxon>Bacteria</taxon>
        <taxon>Pseudomonadati</taxon>
        <taxon>Pseudomonadota</taxon>
        <taxon>Alphaproteobacteria</taxon>
        <taxon>Rhodobacterales</taxon>
        <taxon>Paracoccaceae</taxon>
        <taxon>Limimaricola</taxon>
    </lineage>
</organism>
<evidence type="ECO:0000256" key="3">
    <source>
        <dbReference type="ARBA" id="ARBA00006171"/>
    </source>
</evidence>
<dbReference type="GO" id="GO:0005829">
    <property type="term" value="C:cytosol"/>
    <property type="evidence" value="ECO:0007669"/>
    <property type="project" value="TreeGrafter"/>
</dbReference>
<dbReference type="GO" id="GO:0008967">
    <property type="term" value="F:phosphoglycolate phosphatase activity"/>
    <property type="evidence" value="ECO:0007669"/>
    <property type="project" value="UniProtKB-EC"/>
</dbReference>
<dbReference type="AlphaFoldDB" id="A0A017HAV2"/>
<keyword evidence="6" id="KW-1185">Reference proteome</keyword>
<comment type="pathway">
    <text evidence="2">Organic acid metabolism; glycolate biosynthesis; glycolate from 2-phosphoglycolate: step 1/1.</text>
</comment>
<dbReference type="InterPro" id="IPR006439">
    <property type="entry name" value="HAD-SF_hydro_IA"/>
</dbReference>
<dbReference type="InterPro" id="IPR023214">
    <property type="entry name" value="HAD_sf"/>
</dbReference>
<dbReference type="Proteomes" id="UP000025047">
    <property type="component" value="Unassembled WGS sequence"/>
</dbReference>
<gene>
    <name evidence="5" type="ORF">Lokhon_02931</name>
</gene>
<dbReference type="Gene3D" id="3.40.50.1000">
    <property type="entry name" value="HAD superfamily/HAD-like"/>
    <property type="match status" value="1"/>
</dbReference>
<dbReference type="STRING" id="1122180.Lokhon_02931"/>
<keyword evidence="5" id="KW-0378">Hydrolase</keyword>
<dbReference type="PANTHER" id="PTHR43434">
    <property type="entry name" value="PHOSPHOGLYCOLATE PHOSPHATASE"/>
    <property type="match status" value="1"/>
</dbReference>
<reference evidence="5 6" key="1">
    <citation type="submission" date="2013-03" db="EMBL/GenBank/DDBJ databases">
        <authorList>
            <person name="Fiebig A."/>
            <person name="Goeker M."/>
            <person name="Klenk H.-P.P."/>
        </authorList>
    </citation>
    <scope>NUCLEOTIDE SEQUENCE [LARGE SCALE GENOMIC DNA]</scope>
    <source>
        <strain evidence="5 6">DSM 17492</strain>
    </source>
</reference>
<dbReference type="SFLD" id="SFLDG01129">
    <property type="entry name" value="C1.5:_HAD__Beta-PGM__Phosphata"/>
    <property type="match status" value="1"/>
</dbReference>
<dbReference type="SFLD" id="SFLDS00003">
    <property type="entry name" value="Haloacid_Dehalogenase"/>
    <property type="match status" value="1"/>
</dbReference>
<evidence type="ECO:0000256" key="2">
    <source>
        <dbReference type="ARBA" id="ARBA00004818"/>
    </source>
</evidence>
<dbReference type="InterPro" id="IPR050155">
    <property type="entry name" value="HAD-like_hydrolase_sf"/>
</dbReference>
<sequence length="221" mass="23747">MLMRAVIFDLDGTLAETSGDLIAAANRCFADLGLGALLDPQEDAATAMHGARAMLRLGLSRVGEVDEADVDRQYPRLLAYYEEEIDRHSTLFPGAMEAVAELRRLGHPVAICTNKPEALAEKLLDRLGVRGDFACLIGADTLAMRKPDPECLRETVRRAGGDPAHCVLVGDTETDRITARAAGVPSILVRFGPNGHRTADLHPEALIGHYDELVAAVQALG</sequence>
<evidence type="ECO:0000313" key="6">
    <source>
        <dbReference type="Proteomes" id="UP000025047"/>
    </source>
</evidence>
<dbReference type="GO" id="GO:0006281">
    <property type="term" value="P:DNA repair"/>
    <property type="evidence" value="ECO:0007669"/>
    <property type="project" value="TreeGrafter"/>
</dbReference>
<dbReference type="InterPro" id="IPR023198">
    <property type="entry name" value="PGP-like_dom2"/>
</dbReference>
<comment type="catalytic activity">
    <reaction evidence="1">
        <text>2-phosphoglycolate + H2O = glycolate + phosphate</text>
        <dbReference type="Rhea" id="RHEA:14369"/>
        <dbReference type="ChEBI" id="CHEBI:15377"/>
        <dbReference type="ChEBI" id="CHEBI:29805"/>
        <dbReference type="ChEBI" id="CHEBI:43474"/>
        <dbReference type="ChEBI" id="CHEBI:58033"/>
        <dbReference type="EC" id="3.1.3.18"/>
    </reaction>
</comment>
<dbReference type="InterPro" id="IPR036412">
    <property type="entry name" value="HAD-like_sf"/>
</dbReference>
<protein>
    <recommendedName>
        <fullName evidence="4">phosphoglycolate phosphatase</fullName>
        <ecNumber evidence="4">3.1.3.18</ecNumber>
    </recommendedName>
</protein>
<dbReference type="PATRIC" id="fig|1122180.6.peg.2911"/>
<dbReference type="HOGENOM" id="CLU_045011_19_1_5"/>
<evidence type="ECO:0000313" key="5">
    <source>
        <dbReference type="EMBL" id="EYD71283.1"/>
    </source>
</evidence>
<accession>A0A017HAV2</accession>
<dbReference type="NCBIfam" id="TIGR01549">
    <property type="entry name" value="HAD-SF-IA-v1"/>
    <property type="match status" value="1"/>
</dbReference>
<dbReference type="PRINTS" id="PR00413">
    <property type="entry name" value="HADHALOGNASE"/>
</dbReference>
<name>A0A017HAV2_9RHOB</name>
<dbReference type="NCBIfam" id="TIGR01509">
    <property type="entry name" value="HAD-SF-IA-v3"/>
    <property type="match status" value="1"/>
</dbReference>
<dbReference type="eggNOG" id="COG0546">
    <property type="taxonomic scope" value="Bacteria"/>
</dbReference>
<comment type="similarity">
    <text evidence="3">Belongs to the HAD-like hydrolase superfamily. CbbY/CbbZ/Gph/YieH family.</text>
</comment>
<dbReference type="Pfam" id="PF00702">
    <property type="entry name" value="Hydrolase"/>
    <property type="match status" value="1"/>
</dbReference>
<dbReference type="SUPFAM" id="SSF56784">
    <property type="entry name" value="HAD-like"/>
    <property type="match status" value="1"/>
</dbReference>
<dbReference type="Gene3D" id="1.10.150.240">
    <property type="entry name" value="Putative phosphatase, domain 2"/>
    <property type="match status" value="1"/>
</dbReference>
<evidence type="ECO:0000256" key="1">
    <source>
        <dbReference type="ARBA" id="ARBA00000830"/>
    </source>
</evidence>
<evidence type="ECO:0000256" key="4">
    <source>
        <dbReference type="ARBA" id="ARBA00013078"/>
    </source>
</evidence>